<gene>
    <name evidence="3" type="ORF">KPL78_19955</name>
</gene>
<dbReference type="Gene3D" id="3.40.50.1820">
    <property type="entry name" value="alpha/beta hydrolase"/>
    <property type="match status" value="1"/>
</dbReference>
<evidence type="ECO:0000313" key="3">
    <source>
        <dbReference type="EMBL" id="MBW6400144.1"/>
    </source>
</evidence>
<feature type="domain" description="Thioesterase" evidence="2">
    <location>
        <begin position="58"/>
        <end position="135"/>
    </location>
</feature>
<sequence>MTIPPSPDRAALPRRAAIAGLLTTLAACGPTRLAPLAGPARGRVIVLRGLFNVFSTGMNVLTAQLRAHDFDAVVHNYIDWRSLAANVAAASRDGTLARPFAIIGHSFGADDAVAMANHLGGMGVAVDLLVTFDPTAAAPIGPGVLRVLNFYQDRDTAFVRVLAGGPGFTGALENRLVDGESHISIDKDRQLHAVIIAQLESLAAARLAPSPVVAPMSPVSYRPPAPPLPRPPIPPVRAGR</sequence>
<dbReference type="InterPro" id="IPR001031">
    <property type="entry name" value="Thioesterase"/>
</dbReference>
<proteinExistence type="predicted"/>
<evidence type="ECO:0000259" key="2">
    <source>
        <dbReference type="Pfam" id="PF00975"/>
    </source>
</evidence>
<dbReference type="Pfam" id="PF00975">
    <property type="entry name" value="Thioesterase"/>
    <property type="match status" value="1"/>
</dbReference>
<name>A0ABS7AG23_9PROT</name>
<dbReference type="InterPro" id="IPR029058">
    <property type="entry name" value="AB_hydrolase_fold"/>
</dbReference>
<reference evidence="3 4" key="1">
    <citation type="submission" date="2021-07" db="EMBL/GenBank/DDBJ databases">
        <authorList>
            <person name="So Y."/>
        </authorList>
    </citation>
    <scope>NUCLEOTIDE SEQUENCE [LARGE SCALE GENOMIC DNA]</scope>
    <source>
        <strain evidence="3 4">HJA6</strain>
    </source>
</reference>
<feature type="compositionally biased region" description="Pro residues" evidence="1">
    <location>
        <begin position="221"/>
        <end position="240"/>
    </location>
</feature>
<protein>
    <recommendedName>
        <fullName evidence="2">Thioesterase domain-containing protein</fullName>
    </recommendedName>
</protein>
<organism evidence="3 4">
    <name type="scientific">Roseomonas alba</name>
    <dbReference type="NCBI Taxonomy" id="2846776"/>
    <lineage>
        <taxon>Bacteria</taxon>
        <taxon>Pseudomonadati</taxon>
        <taxon>Pseudomonadota</taxon>
        <taxon>Alphaproteobacteria</taxon>
        <taxon>Acetobacterales</taxon>
        <taxon>Roseomonadaceae</taxon>
        <taxon>Roseomonas</taxon>
    </lineage>
</organism>
<dbReference type="RefSeq" id="WP_219764751.1">
    <property type="nucleotide sequence ID" value="NZ_JAHYBZ010000007.1"/>
</dbReference>
<dbReference type="EMBL" id="JAHYBZ010000007">
    <property type="protein sequence ID" value="MBW6400144.1"/>
    <property type="molecule type" value="Genomic_DNA"/>
</dbReference>
<evidence type="ECO:0000313" key="4">
    <source>
        <dbReference type="Proteomes" id="UP001196565"/>
    </source>
</evidence>
<dbReference type="SUPFAM" id="SSF53474">
    <property type="entry name" value="alpha/beta-Hydrolases"/>
    <property type="match status" value="1"/>
</dbReference>
<evidence type="ECO:0000256" key="1">
    <source>
        <dbReference type="SAM" id="MobiDB-lite"/>
    </source>
</evidence>
<accession>A0ABS7AG23</accession>
<dbReference type="Proteomes" id="UP001196565">
    <property type="component" value="Unassembled WGS sequence"/>
</dbReference>
<keyword evidence="4" id="KW-1185">Reference proteome</keyword>
<comment type="caution">
    <text evidence="3">The sequence shown here is derived from an EMBL/GenBank/DDBJ whole genome shotgun (WGS) entry which is preliminary data.</text>
</comment>
<feature type="region of interest" description="Disordered" evidence="1">
    <location>
        <begin position="218"/>
        <end position="240"/>
    </location>
</feature>